<feature type="domain" description="Ice-binding protein C-terminal" evidence="2">
    <location>
        <begin position="242"/>
        <end position="266"/>
    </location>
</feature>
<keyword evidence="4" id="KW-1185">Reference proteome</keyword>
<proteinExistence type="predicted"/>
<evidence type="ECO:0000313" key="4">
    <source>
        <dbReference type="Proteomes" id="UP000269265"/>
    </source>
</evidence>
<dbReference type="RefSeq" id="WP_125243884.1">
    <property type="nucleotide sequence ID" value="NZ_RSED01000010.1"/>
</dbReference>
<feature type="signal peptide" evidence="1">
    <location>
        <begin position="1"/>
        <end position="22"/>
    </location>
</feature>
<dbReference type="Proteomes" id="UP000269265">
    <property type="component" value="Unassembled WGS sequence"/>
</dbReference>
<feature type="chain" id="PRO_5018589758" evidence="1">
    <location>
        <begin position="23"/>
        <end position="269"/>
    </location>
</feature>
<keyword evidence="1" id="KW-0732">Signal</keyword>
<sequence length="269" mass="27057">MKFNVKTLVAASVLAAAGLAQAATIVAHPGETHQGLTLVGGNAVLSFSSSLVTALNVGKVVFSSVAPAAVNEVFTPRPPFGSVRTGVTANAPLSFVTVNGDTGDVLSAGSLGGATLTLAPLAGVSTGGWVTVANLSVNLNEKRVYADLTGNFSGVSGAQATTLSHFHLWNFASLTGPTNVQVGAGSYTNVISGLSITQDGFNNFAAALGLVELGLSTLQNVSDYGSITSTIVAEGKLVMPPQVPEPGTWALMGLGLVGITLAARRRHAG</sequence>
<accession>A0A3R8TS89</accession>
<dbReference type="OrthoDB" id="9149885at2"/>
<organism evidence="3 4">
    <name type="scientific">Aquabacterium soli</name>
    <dbReference type="NCBI Taxonomy" id="2493092"/>
    <lineage>
        <taxon>Bacteria</taxon>
        <taxon>Pseudomonadati</taxon>
        <taxon>Pseudomonadota</taxon>
        <taxon>Betaproteobacteria</taxon>
        <taxon>Burkholderiales</taxon>
        <taxon>Aquabacterium</taxon>
    </lineage>
</organism>
<evidence type="ECO:0000259" key="2">
    <source>
        <dbReference type="Pfam" id="PF07589"/>
    </source>
</evidence>
<evidence type="ECO:0000313" key="3">
    <source>
        <dbReference type="EMBL" id="RRS03678.1"/>
    </source>
</evidence>
<comment type="caution">
    <text evidence="3">The sequence shown here is derived from an EMBL/GenBank/DDBJ whole genome shotgun (WGS) entry which is preliminary data.</text>
</comment>
<dbReference type="InterPro" id="IPR013424">
    <property type="entry name" value="Ice-binding_C"/>
</dbReference>
<dbReference type="AlphaFoldDB" id="A0A3R8TS89"/>
<dbReference type="NCBIfam" id="TIGR02595">
    <property type="entry name" value="PEP_CTERM"/>
    <property type="match status" value="1"/>
</dbReference>
<gene>
    <name evidence="3" type="ORF">EIP75_13875</name>
</gene>
<protein>
    <submittedName>
        <fullName evidence="3">PEP-CTERM sorting domain-containing protein</fullName>
    </submittedName>
</protein>
<dbReference type="EMBL" id="RSED01000010">
    <property type="protein sequence ID" value="RRS03678.1"/>
    <property type="molecule type" value="Genomic_DNA"/>
</dbReference>
<evidence type="ECO:0000256" key="1">
    <source>
        <dbReference type="SAM" id="SignalP"/>
    </source>
</evidence>
<reference evidence="3 4" key="1">
    <citation type="submission" date="2018-12" db="EMBL/GenBank/DDBJ databases">
        <title>The whole draft genome of Aquabacterium sp. SJQ9.</title>
        <authorList>
            <person name="Sun L."/>
            <person name="Gao X."/>
            <person name="Chen W."/>
            <person name="Huang K."/>
        </authorList>
    </citation>
    <scope>NUCLEOTIDE SEQUENCE [LARGE SCALE GENOMIC DNA]</scope>
    <source>
        <strain evidence="3 4">SJQ9</strain>
    </source>
</reference>
<name>A0A3R8TS89_9BURK</name>
<dbReference type="Pfam" id="PF07589">
    <property type="entry name" value="PEP-CTERM"/>
    <property type="match status" value="1"/>
</dbReference>